<evidence type="ECO:0000256" key="1">
    <source>
        <dbReference type="SAM" id="SignalP"/>
    </source>
</evidence>
<evidence type="ECO:0000313" key="2">
    <source>
        <dbReference type="EMBL" id="MFC3937018.1"/>
    </source>
</evidence>
<reference evidence="3" key="1">
    <citation type="journal article" date="2019" name="Int. J. Syst. Evol. Microbiol.">
        <title>The Global Catalogue of Microorganisms (GCM) 10K type strain sequencing project: providing services to taxonomists for standard genome sequencing and annotation.</title>
        <authorList>
            <consortium name="The Broad Institute Genomics Platform"/>
            <consortium name="The Broad Institute Genome Sequencing Center for Infectious Disease"/>
            <person name="Wu L."/>
            <person name="Ma J."/>
        </authorList>
    </citation>
    <scope>NUCLEOTIDE SEQUENCE [LARGE SCALE GENOMIC DNA]</scope>
    <source>
        <strain evidence="3">CCUG 2113</strain>
    </source>
</reference>
<gene>
    <name evidence="2" type="ORF">ACFOW3_20555</name>
</gene>
<dbReference type="Proteomes" id="UP001595693">
    <property type="component" value="Unassembled WGS sequence"/>
</dbReference>
<sequence>MWHQKRSALLLLVLLCLAPWQAFAQARMERDGVTLYWGLVPGAVVEDKHALADLHGGPRNDGGQVHHLLVAVFDAASGRRIGDAIVRAQLGESGIVDEASKYLPPMPIDGKMSYGQRFSMVSRSGPYRFRVWVKLPGRPAEIEFSVSAGASHGGER</sequence>
<organism evidence="2 3">
    <name type="scientific">Acidovorax facilis</name>
    <dbReference type="NCBI Taxonomy" id="12917"/>
    <lineage>
        <taxon>Bacteria</taxon>
        <taxon>Pseudomonadati</taxon>
        <taxon>Pseudomonadota</taxon>
        <taxon>Betaproteobacteria</taxon>
        <taxon>Burkholderiales</taxon>
        <taxon>Comamonadaceae</taxon>
        <taxon>Acidovorax</taxon>
    </lineage>
</organism>
<dbReference type="EMBL" id="JBHSAJ010000060">
    <property type="protein sequence ID" value="MFC3937018.1"/>
    <property type="molecule type" value="Genomic_DNA"/>
</dbReference>
<feature type="chain" id="PRO_5046202189" evidence="1">
    <location>
        <begin position="25"/>
        <end position="156"/>
    </location>
</feature>
<protein>
    <submittedName>
        <fullName evidence="2">Uncharacterized protein</fullName>
    </submittedName>
</protein>
<evidence type="ECO:0000313" key="3">
    <source>
        <dbReference type="Proteomes" id="UP001595693"/>
    </source>
</evidence>
<keyword evidence="3" id="KW-1185">Reference proteome</keyword>
<name>A0ABV8DFJ2_9BURK</name>
<comment type="caution">
    <text evidence="2">The sequence shown here is derived from an EMBL/GenBank/DDBJ whole genome shotgun (WGS) entry which is preliminary data.</text>
</comment>
<dbReference type="RefSeq" id="WP_055395720.1">
    <property type="nucleotide sequence ID" value="NZ_JAMXAX010000004.1"/>
</dbReference>
<keyword evidence="1" id="KW-0732">Signal</keyword>
<accession>A0ABV8DFJ2</accession>
<proteinExistence type="predicted"/>
<feature type="signal peptide" evidence="1">
    <location>
        <begin position="1"/>
        <end position="24"/>
    </location>
</feature>